<organism evidence="1">
    <name type="scientific">Tanacetum cinerariifolium</name>
    <name type="common">Dalmatian daisy</name>
    <name type="synonym">Chrysanthemum cinerariifolium</name>
    <dbReference type="NCBI Taxonomy" id="118510"/>
    <lineage>
        <taxon>Eukaryota</taxon>
        <taxon>Viridiplantae</taxon>
        <taxon>Streptophyta</taxon>
        <taxon>Embryophyta</taxon>
        <taxon>Tracheophyta</taxon>
        <taxon>Spermatophyta</taxon>
        <taxon>Magnoliopsida</taxon>
        <taxon>eudicotyledons</taxon>
        <taxon>Gunneridae</taxon>
        <taxon>Pentapetalae</taxon>
        <taxon>asterids</taxon>
        <taxon>campanulids</taxon>
        <taxon>Asterales</taxon>
        <taxon>Asteraceae</taxon>
        <taxon>Asteroideae</taxon>
        <taxon>Anthemideae</taxon>
        <taxon>Anthemidinae</taxon>
        <taxon>Tanacetum</taxon>
    </lineage>
</organism>
<name>A0A6L2J5S2_TANCI</name>
<dbReference type="PANTHER" id="PTHR33116">
    <property type="entry name" value="REVERSE TRANSCRIPTASE ZINC-BINDING DOMAIN-CONTAINING PROTEIN-RELATED-RELATED"/>
    <property type="match status" value="1"/>
</dbReference>
<evidence type="ECO:0008006" key="2">
    <source>
        <dbReference type="Google" id="ProtNLM"/>
    </source>
</evidence>
<gene>
    <name evidence="1" type="ORF">Tci_004209</name>
</gene>
<dbReference type="EMBL" id="BKCJ010000332">
    <property type="protein sequence ID" value="GEU32231.1"/>
    <property type="molecule type" value="Genomic_DNA"/>
</dbReference>
<dbReference type="PANTHER" id="PTHR33116:SF76">
    <property type="entry name" value="DUF4283 DOMAIN-CONTAINING PROTEIN"/>
    <property type="match status" value="1"/>
</dbReference>
<evidence type="ECO:0000313" key="1">
    <source>
        <dbReference type="EMBL" id="GEU32231.1"/>
    </source>
</evidence>
<reference evidence="1" key="1">
    <citation type="journal article" date="2019" name="Sci. Rep.">
        <title>Draft genome of Tanacetum cinerariifolium, the natural source of mosquito coil.</title>
        <authorList>
            <person name="Yamashiro T."/>
            <person name="Shiraishi A."/>
            <person name="Satake H."/>
            <person name="Nakayama K."/>
        </authorList>
    </citation>
    <scope>NUCLEOTIDE SEQUENCE</scope>
</reference>
<dbReference type="AlphaFoldDB" id="A0A6L2J5S2"/>
<accession>A0A6L2J5S2</accession>
<protein>
    <recommendedName>
        <fullName evidence="2">Reverse transcriptase domain, reverse transcriptase zinc-binding domain protein</fullName>
    </recommendedName>
</protein>
<sequence>MEKVKRRINDWKIKSLSLAGRAQLIRSLLSSTHIYWASVFILPSSLMLELEQLMRGFLWCQCEMRKGKAKVGWEDVCLLTKEGGLGIRQLERFNKALISTHIWSLLLNKESLWVKWIHAYKLNGRTLWEIPLRGKMSWGWRKILQRNISNVDSDFSIANAWDCIRPRVMRWIGFMLFGSRTRFLVMHSPLAGYETQAQDSRYTEVWNQMKSFTGIPNIPFDLSSIVDFLIPLAKMRSVRSGVVKLVFAATSYFIWQERNNRLFMKTTRARDQVISIIKSTVRLKLLTCKFKKTKNVQMIIHLWKLPTSLSGSSPH</sequence>
<comment type="caution">
    <text evidence="1">The sequence shown here is derived from an EMBL/GenBank/DDBJ whole genome shotgun (WGS) entry which is preliminary data.</text>
</comment>
<proteinExistence type="predicted"/>